<reference evidence="1 2" key="1">
    <citation type="journal article" date="2023" name="Plants (Basel)">
        <title>Bridging the Gap: Combining Genomics and Transcriptomics Approaches to Understand Stylosanthes scabra, an Orphan Legume from the Brazilian Caatinga.</title>
        <authorList>
            <person name="Ferreira-Neto J.R.C."/>
            <person name="da Silva M.D."/>
            <person name="Binneck E."/>
            <person name="de Melo N.F."/>
            <person name="da Silva R.H."/>
            <person name="de Melo A.L.T.M."/>
            <person name="Pandolfi V."/>
            <person name="Bustamante F.O."/>
            <person name="Brasileiro-Vidal A.C."/>
            <person name="Benko-Iseppon A.M."/>
        </authorList>
    </citation>
    <scope>NUCLEOTIDE SEQUENCE [LARGE SCALE GENOMIC DNA]</scope>
    <source>
        <tissue evidence="1">Leaves</tissue>
    </source>
</reference>
<organism evidence="1 2">
    <name type="scientific">Stylosanthes scabra</name>
    <dbReference type="NCBI Taxonomy" id="79078"/>
    <lineage>
        <taxon>Eukaryota</taxon>
        <taxon>Viridiplantae</taxon>
        <taxon>Streptophyta</taxon>
        <taxon>Embryophyta</taxon>
        <taxon>Tracheophyta</taxon>
        <taxon>Spermatophyta</taxon>
        <taxon>Magnoliopsida</taxon>
        <taxon>eudicotyledons</taxon>
        <taxon>Gunneridae</taxon>
        <taxon>Pentapetalae</taxon>
        <taxon>rosids</taxon>
        <taxon>fabids</taxon>
        <taxon>Fabales</taxon>
        <taxon>Fabaceae</taxon>
        <taxon>Papilionoideae</taxon>
        <taxon>50 kb inversion clade</taxon>
        <taxon>dalbergioids sensu lato</taxon>
        <taxon>Dalbergieae</taxon>
        <taxon>Pterocarpus clade</taxon>
        <taxon>Stylosanthes</taxon>
    </lineage>
</organism>
<sequence length="161" mass="18235">MDGVSLGCGKCLSIYEKHRKSSRQGGSSGESRGVVQQCDGRILKNVVKELEELCSMWRLTLEGEIVDASPTVLLPTVAQQVISELWFGDVNSYGTCFKRHEVVIEKFGGRMVFGLWQVQVKDVLIQSGIHKMRKVWAYKEILSRWSKFGKRLRSRLRSLSG</sequence>
<evidence type="ECO:0000313" key="2">
    <source>
        <dbReference type="Proteomes" id="UP001341840"/>
    </source>
</evidence>
<gene>
    <name evidence="1" type="ORF">PIB30_082640</name>
</gene>
<protein>
    <submittedName>
        <fullName evidence="1">Uncharacterized protein</fullName>
    </submittedName>
</protein>
<proteinExistence type="predicted"/>
<keyword evidence="2" id="KW-1185">Reference proteome</keyword>
<dbReference type="EMBL" id="JASCZI010061692">
    <property type="protein sequence ID" value="MED6139313.1"/>
    <property type="molecule type" value="Genomic_DNA"/>
</dbReference>
<evidence type="ECO:0000313" key="1">
    <source>
        <dbReference type="EMBL" id="MED6139313.1"/>
    </source>
</evidence>
<dbReference type="Proteomes" id="UP001341840">
    <property type="component" value="Unassembled WGS sequence"/>
</dbReference>
<comment type="caution">
    <text evidence="1">The sequence shown here is derived from an EMBL/GenBank/DDBJ whole genome shotgun (WGS) entry which is preliminary data.</text>
</comment>
<name>A0ABU6SUB6_9FABA</name>
<accession>A0ABU6SUB6</accession>